<evidence type="ECO:0008006" key="3">
    <source>
        <dbReference type="Google" id="ProtNLM"/>
    </source>
</evidence>
<dbReference type="RefSeq" id="WP_167220815.1">
    <property type="nucleotide sequence ID" value="NZ_VUYU01000001.1"/>
</dbReference>
<dbReference type="Proteomes" id="UP000785613">
    <property type="component" value="Unassembled WGS sequence"/>
</dbReference>
<evidence type="ECO:0000313" key="2">
    <source>
        <dbReference type="Proteomes" id="UP000785613"/>
    </source>
</evidence>
<keyword evidence="2" id="KW-1185">Reference proteome</keyword>
<accession>A0ABX0LHQ0</accession>
<proteinExistence type="predicted"/>
<sequence>MSTLVCNGATHPIHLYDNDTTLNGSWVAYNNVDSRATLPHVPNRSYMTHVRDANGKYGLHGIVRFFVPGHKGIGAHSGRLHYRTNPGPQHPTMGCIRTTDEAMAVIKDHMRTSPITAVRVEHNCGTHTHCAPHRNRPAHA</sequence>
<comment type="caution">
    <text evidence="1">The sequence shown here is derived from an EMBL/GenBank/DDBJ whole genome shotgun (WGS) entry which is preliminary data.</text>
</comment>
<dbReference type="EMBL" id="VUYU01000001">
    <property type="protein sequence ID" value="NHZ32193.1"/>
    <property type="molecule type" value="Genomic_DNA"/>
</dbReference>
<reference evidence="1 2" key="1">
    <citation type="submission" date="2019-09" db="EMBL/GenBank/DDBJ databases">
        <title>Taxonomy of Antarctic Massilia spp.: description of Massilia rubra sp. nov., Massilia aquatica sp. nov., Massilia mucilaginosa sp. nov., Massilia frigida sp. nov. isolated from streams, lakes and regoliths.</title>
        <authorList>
            <person name="Holochova P."/>
            <person name="Sedlacek I."/>
            <person name="Kralova S."/>
            <person name="Maslanova I."/>
            <person name="Busse H.-J."/>
            <person name="Stankova E."/>
            <person name="Vrbovska V."/>
            <person name="Kovarovic V."/>
            <person name="Bartak M."/>
            <person name="Svec P."/>
            <person name="Pantucek R."/>
        </authorList>
    </citation>
    <scope>NUCLEOTIDE SEQUENCE [LARGE SCALE GENOMIC DNA]</scope>
    <source>
        <strain evidence="1 2">CCM 8692</strain>
    </source>
</reference>
<protein>
    <recommendedName>
        <fullName evidence="3">YkuD domain-containing protein</fullName>
    </recommendedName>
</protein>
<evidence type="ECO:0000313" key="1">
    <source>
        <dbReference type="EMBL" id="NHZ32193.1"/>
    </source>
</evidence>
<organism evidence="1 2">
    <name type="scientific">Massilia rubra</name>
    <dbReference type="NCBI Taxonomy" id="2607910"/>
    <lineage>
        <taxon>Bacteria</taxon>
        <taxon>Pseudomonadati</taxon>
        <taxon>Pseudomonadota</taxon>
        <taxon>Betaproteobacteria</taxon>
        <taxon>Burkholderiales</taxon>
        <taxon>Oxalobacteraceae</taxon>
        <taxon>Telluria group</taxon>
        <taxon>Massilia</taxon>
    </lineage>
</organism>
<gene>
    <name evidence="1" type="ORF">F0185_01090</name>
</gene>
<name>A0ABX0LHQ0_9BURK</name>